<dbReference type="InterPro" id="IPR002509">
    <property type="entry name" value="NODB_dom"/>
</dbReference>
<dbReference type="InterPro" id="IPR050248">
    <property type="entry name" value="Polysacc_deacetylase_ArnD"/>
</dbReference>
<dbReference type="PANTHER" id="PTHR10587:SF134">
    <property type="entry name" value="SECRETED PROTEIN"/>
    <property type="match status" value="1"/>
</dbReference>
<dbReference type="InterPro" id="IPR011330">
    <property type="entry name" value="Glyco_hydro/deAcase_b/a-brl"/>
</dbReference>
<dbReference type="GO" id="GO:0005975">
    <property type="term" value="P:carbohydrate metabolic process"/>
    <property type="evidence" value="ECO:0007669"/>
    <property type="project" value="InterPro"/>
</dbReference>
<comment type="caution">
    <text evidence="2">The sequence shown here is derived from an EMBL/GenBank/DDBJ whole genome shotgun (WGS) entry which is preliminary data.</text>
</comment>
<dbReference type="Proteomes" id="UP000676325">
    <property type="component" value="Unassembled WGS sequence"/>
</dbReference>
<dbReference type="PROSITE" id="PS51318">
    <property type="entry name" value="TAT"/>
    <property type="match status" value="1"/>
</dbReference>
<protein>
    <submittedName>
        <fullName evidence="2">Polysaccharide deacetylase family protein</fullName>
    </submittedName>
</protein>
<dbReference type="InterPro" id="IPR006311">
    <property type="entry name" value="TAT_signal"/>
</dbReference>
<evidence type="ECO:0000313" key="3">
    <source>
        <dbReference type="Proteomes" id="UP000676325"/>
    </source>
</evidence>
<dbReference type="PROSITE" id="PS51677">
    <property type="entry name" value="NODB"/>
    <property type="match status" value="1"/>
</dbReference>
<evidence type="ECO:0000313" key="2">
    <source>
        <dbReference type="EMBL" id="MBR7826826.1"/>
    </source>
</evidence>
<feature type="domain" description="NodB homology" evidence="1">
    <location>
        <begin position="123"/>
        <end position="308"/>
    </location>
</feature>
<dbReference type="PANTHER" id="PTHR10587">
    <property type="entry name" value="GLYCOSYL TRANSFERASE-RELATED"/>
    <property type="match status" value="1"/>
</dbReference>
<accession>A0A941IKL6</accession>
<dbReference type="CDD" id="cd10917">
    <property type="entry name" value="CE4_NodB_like_6s_7s"/>
    <property type="match status" value="1"/>
</dbReference>
<keyword evidence="3" id="KW-1185">Reference proteome</keyword>
<dbReference type="Gene3D" id="3.20.20.370">
    <property type="entry name" value="Glycoside hydrolase/deacetylase"/>
    <property type="match status" value="1"/>
</dbReference>
<dbReference type="SUPFAM" id="SSF88713">
    <property type="entry name" value="Glycoside hydrolase/deacetylase"/>
    <property type="match status" value="1"/>
</dbReference>
<sequence>MTDNQPARWTRRGFGRILGGAAGLATLGSFSSACGGSSGGSPAAGNVAASGSAGAGAVNAVAGASASSSSGSGSAGGGVDADLLMQRYGLKPFAAAPAAPAAKAITLDPQNPTVFSKVPTAEKICFVTIDDGIDKDPAFIQMVKDFQIPITCSLADTLIKDDYAYFEKLYETGYVSYQNHTVNHPLSMPSLGYQEQLDEIAGQQTKLHKEYGVTPYIFRPPGGNYDSVTREACRAAGLKGMMLWKEAMEIQDMEYQTSDRHLQTGDIILCHFRGPAQLKGETMVKMMTHLYSHIQSQGFTVADVTQYV</sequence>
<gene>
    <name evidence="2" type="ORF">KDK95_10980</name>
</gene>
<evidence type="ECO:0000259" key="1">
    <source>
        <dbReference type="PROSITE" id="PS51677"/>
    </source>
</evidence>
<dbReference type="GO" id="GO:0016810">
    <property type="term" value="F:hydrolase activity, acting on carbon-nitrogen (but not peptide) bonds"/>
    <property type="evidence" value="ECO:0007669"/>
    <property type="project" value="InterPro"/>
</dbReference>
<reference evidence="2" key="1">
    <citation type="submission" date="2021-04" db="EMBL/GenBank/DDBJ databases">
        <title>Genome based classification of Actinospica acidithermotolerans sp. nov., an actinobacterium isolated from an Indonesian hot spring.</title>
        <authorList>
            <person name="Kusuma A.B."/>
            <person name="Putra K.E."/>
            <person name="Nafisah S."/>
            <person name="Loh J."/>
            <person name="Nouioui I."/>
            <person name="Goodfellow M."/>
        </authorList>
    </citation>
    <scope>NUCLEOTIDE SEQUENCE</scope>
    <source>
        <strain evidence="2">MGRD01-02</strain>
    </source>
</reference>
<dbReference type="AlphaFoldDB" id="A0A941IKL6"/>
<organism evidence="2 3">
    <name type="scientific">Actinospica acidithermotolerans</name>
    <dbReference type="NCBI Taxonomy" id="2828514"/>
    <lineage>
        <taxon>Bacteria</taxon>
        <taxon>Bacillati</taxon>
        <taxon>Actinomycetota</taxon>
        <taxon>Actinomycetes</taxon>
        <taxon>Catenulisporales</taxon>
        <taxon>Actinospicaceae</taxon>
        <taxon>Actinospica</taxon>
    </lineage>
</organism>
<dbReference type="EMBL" id="JAGSOH010000023">
    <property type="protein sequence ID" value="MBR7826826.1"/>
    <property type="molecule type" value="Genomic_DNA"/>
</dbReference>
<name>A0A941IKL6_9ACTN</name>
<dbReference type="RefSeq" id="WP_212517971.1">
    <property type="nucleotide sequence ID" value="NZ_JAGSOH010000023.1"/>
</dbReference>
<dbReference type="Pfam" id="PF01522">
    <property type="entry name" value="Polysacc_deac_1"/>
    <property type="match status" value="1"/>
</dbReference>
<proteinExistence type="predicted"/>